<reference evidence="1 2" key="1">
    <citation type="submission" date="2017-12" db="EMBL/GenBank/DDBJ databases">
        <title>Comparative genomics of Botrytis spp.</title>
        <authorList>
            <person name="Valero-Jimenez C.A."/>
            <person name="Tapia P."/>
            <person name="Veloso J."/>
            <person name="Silva-Moreno E."/>
            <person name="Staats M."/>
            <person name="Valdes J.H."/>
            <person name="Van Kan J.A.L."/>
        </authorList>
    </citation>
    <scope>NUCLEOTIDE SEQUENCE [LARGE SCALE GENOMIC DNA]</scope>
    <source>
        <strain evidence="1 2">MUCL11595</strain>
    </source>
</reference>
<dbReference type="Proteomes" id="UP000297527">
    <property type="component" value="Unassembled WGS sequence"/>
</dbReference>
<proteinExistence type="predicted"/>
<gene>
    <name evidence="1" type="ORF">BCON_0210g00120</name>
</gene>
<sequence length="95" mass="11102">MEKPSFWSYINNQLVSYSEKQKLNKLFLDQNMTLVENKSSLRTFLDKDHGSVIASFPESWESLDLNGKIASLFEQWKKIMGLTQDDEEVNKLQKV</sequence>
<dbReference type="EMBL" id="PQXN01000209">
    <property type="protein sequence ID" value="TGO49441.1"/>
    <property type="molecule type" value="Genomic_DNA"/>
</dbReference>
<comment type="caution">
    <text evidence="1">The sequence shown here is derived from an EMBL/GenBank/DDBJ whole genome shotgun (WGS) entry which is preliminary data.</text>
</comment>
<name>A0A4Z1HLA7_9HELO</name>
<organism evidence="1 2">
    <name type="scientific">Botryotinia convoluta</name>
    <dbReference type="NCBI Taxonomy" id="54673"/>
    <lineage>
        <taxon>Eukaryota</taxon>
        <taxon>Fungi</taxon>
        <taxon>Dikarya</taxon>
        <taxon>Ascomycota</taxon>
        <taxon>Pezizomycotina</taxon>
        <taxon>Leotiomycetes</taxon>
        <taxon>Helotiales</taxon>
        <taxon>Sclerotiniaceae</taxon>
        <taxon>Botryotinia</taxon>
    </lineage>
</organism>
<keyword evidence="2" id="KW-1185">Reference proteome</keyword>
<evidence type="ECO:0000313" key="2">
    <source>
        <dbReference type="Proteomes" id="UP000297527"/>
    </source>
</evidence>
<protein>
    <submittedName>
        <fullName evidence="1">Uncharacterized protein</fullName>
    </submittedName>
</protein>
<accession>A0A4Z1HLA7</accession>
<evidence type="ECO:0000313" key="1">
    <source>
        <dbReference type="EMBL" id="TGO49441.1"/>
    </source>
</evidence>
<dbReference type="AlphaFoldDB" id="A0A4Z1HLA7"/>
<dbReference type="OrthoDB" id="3502705at2759"/>